<comment type="caution">
    <text evidence="8">The sequence shown here is derived from an EMBL/GenBank/DDBJ whole genome shotgun (WGS) entry which is preliminary data.</text>
</comment>
<evidence type="ECO:0000256" key="1">
    <source>
        <dbReference type="ARBA" id="ARBA00022714"/>
    </source>
</evidence>
<evidence type="ECO:0000256" key="3">
    <source>
        <dbReference type="ARBA" id="ARBA00023004"/>
    </source>
</evidence>
<evidence type="ECO:0000256" key="2">
    <source>
        <dbReference type="ARBA" id="ARBA00022723"/>
    </source>
</evidence>
<name>A0A2A2AGD5_9BURK</name>
<gene>
    <name evidence="8" type="ORF">CK625_09025</name>
</gene>
<sequence length="115" mass="12491">MSQKVFLMRRDELEDGQVRKVVSPGGCPIAVYRVEGQFYATHDICTHATASLSEGEIVDGDLIACPVHDGMFHIPTGQAVGFPCEVDLQTYKIIEEGDEIHADLSQPSDASQASI</sequence>
<evidence type="ECO:0000313" key="9">
    <source>
        <dbReference type="Proteomes" id="UP000218054"/>
    </source>
</evidence>
<comment type="cofactor">
    <cofactor evidence="5">
        <name>[2Fe-2S] cluster</name>
        <dbReference type="ChEBI" id="CHEBI:190135"/>
    </cofactor>
</comment>
<evidence type="ECO:0000256" key="6">
    <source>
        <dbReference type="ARBA" id="ARBA00038001"/>
    </source>
</evidence>
<dbReference type="InterPro" id="IPR017941">
    <property type="entry name" value="Rieske_2Fe-2S"/>
</dbReference>
<dbReference type="SUPFAM" id="SSF50022">
    <property type="entry name" value="ISP domain"/>
    <property type="match status" value="1"/>
</dbReference>
<evidence type="ECO:0000259" key="7">
    <source>
        <dbReference type="PROSITE" id="PS51296"/>
    </source>
</evidence>
<keyword evidence="2" id="KW-0479">Metal-binding</keyword>
<dbReference type="InterPro" id="IPR036922">
    <property type="entry name" value="Rieske_2Fe-2S_sf"/>
</dbReference>
<evidence type="ECO:0000256" key="4">
    <source>
        <dbReference type="ARBA" id="ARBA00023014"/>
    </source>
</evidence>
<dbReference type="Gene3D" id="2.102.10.10">
    <property type="entry name" value="Rieske [2Fe-2S] iron-sulphur domain"/>
    <property type="match status" value="1"/>
</dbReference>
<keyword evidence="4" id="KW-0411">Iron-sulfur</keyword>
<dbReference type="RefSeq" id="WP_095539990.1">
    <property type="nucleotide sequence ID" value="NZ_NSJB01000006.1"/>
</dbReference>
<accession>A0A2A2AGD5</accession>
<organism evidence="8 9">
    <name type="scientific">Vandammella animalimorsus</name>
    <dbReference type="NCBI Taxonomy" id="2029117"/>
    <lineage>
        <taxon>Bacteria</taxon>
        <taxon>Pseudomonadati</taxon>
        <taxon>Pseudomonadota</taxon>
        <taxon>Betaproteobacteria</taxon>
        <taxon>Burkholderiales</taxon>
        <taxon>Comamonadaceae</taxon>
        <taxon>Vandammella</taxon>
    </lineage>
</organism>
<dbReference type="Proteomes" id="UP000218054">
    <property type="component" value="Unassembled WGS sequence"/>
</dbReference>
<dbReference type="AlphaFoldDB" id="A0A2A2AGD5"/>
<keyword evidence="3" id="KW-0408">Iron</keyword>
<protein>
    <submittedName>
        <fullName evidence="8">(2Fe-2S)-binding protein</fullName>
    </submittedName>
</protein>
<dbReference type="GO" id="GO:0046872">
    <property type="term" value="F:metal ion binding"/>
    <property type="evidence" value="ECO:0007669"/>
    <property type="project" value="UniProtKB-KW"/>
</dbReference>
<keyword evidence="9" id="KW-1185">Reference proteome</keyword>
<proteinExistence type="inferred from homology"/>
<evidence type="ECO:0000313" key="8">
    <source>
        <dbReference type="EMBL" id="PAT36823.1"/>
    </source>
</evidence>
<evidence type="ECO:0000256" key="5">
    <source>
        <dbReference type="ARBA" id="ARBA00034078"/>
    </source>
</evidence>
<dbReference type="PANTHER" id="PTHR21496">
    <property type="entry name" value="FERREDOXIN-RELATED"/>
    <property type="match status" value="1"/>
</dbReference>
<dbReference type="PANTHER" id="PTHR21496:SF0">
    <property type="entry name" value="RIESKE DOMAIN-CONTAINING PROTEIN"/>
    <property type="match status" value="1"/>
</dbReference>
<dbReference type="EMBL" id="NSJB01000006">
    <property type="protein sequence ID" value="PAT36823.1"/>
    <property type="molecule type" value="Genomic_DNA"/>
</dbReference>
<dbReference type="GO" id="GO:0051537">
    <property type="term" value="F:2 iron, 2 sulfur cluster binding"/>
    <property type="evidence" value="ECO:0007669"/>
    <property type="project" value="UniProtKB-KW"/>
</dbReference>
<dbReference type="Pfam" id="PF00355">
    <property type="entry name" value="Rieske"/>
    <property type="match status" value="1"/>
</dbReference>
<comment type="similarity">
    <text evidence="6">Belongs to the bacterial ring-hydroxylating dioxygenase ferredoxin component family.</text>
</comment>
<dbReference type="PROSITE" id="PS51296">
    <property type="entry name" value="RIESKE"/>
    <property type="match status" value="1"/>
</dbReference>
<dbReference type="CDD" id="cd03528">
    <property type="entry name" value="Rieske_RO_ferredoxin"/>
    <property type="match status" value="1"/>
</dbReference>
<reference evidence="8 9" key="1">
    <citation type="submission" date="2017-08" db="EMBL/GenBank/DDBJ databases">
        <title>WGS of Clinical strains of the CDC Group NO-1 linked to zoonotic infections in humans.</title>
        <authorList>
            <person name="Bernier A.-M."/>
            <person name="Bernard K."/>
        </authorList>
    </citation>
    <scope>NUCLEOTIDE SEQUENCE [LARGE SCALE GENOMIC DNA]</scope>
    <source>
        <strain evidence="8 9">NML00-0135</strain>
    </source>
</reference>
<feature type="domain" description="Rieske" evidence="7">
    <location>
        <begin position="5"/>
        <end position="102"/>
    </location>
</feature>
<keyword evidence="1" id="KW-0001">2Fe-2S</keyword>